<evidence type="ECO:0000313" key="4">
    <source>
        <dbReference type="Proteomes" id="UP001056035"/>
    </source>
</evidence>
<accession>A0ABY5DYP1</accession>
<protein>
    <submittedName>
        <fullName evidence="3">Uncharacterized protein</fullName>
    </submittedName>
</protein>
<feature type="transmembrane region" description="Helical" evidence="1">
    <location>
        <begin position="462"/>
        <end position="480"/>
    </location>
</feature>
<proteinExistence type="predicted"/>
<name>A0ABY5DYP1_9ACTN</name>
<keyword evidence="2" id="KW-0732">Signal</keyword>
<organism evidence="3 4">
    <name type="scientific">Paraconexibacter antarcticus</name>
    <dbReference type="NCBI Taxonomy" id="2949664"/>
    <lineage>
        <taxon>Bacteria</taxon>
        <taxon>Bacillati</taxon>
        <taxon>Actinomycetota</taxon>
        <taxon>Thermoleophilia</taxon>
        <taxon>Solirubrobacterales</taxon>
        <taxon>Paraconexibacteraceae</taxon>
        <taxon>Paraconexibacter</taxon>
    </lineage>
</organism>
<feature type="transmembrane region" description="Helical" evidence="1">
    <location>
        <begin position="486"/>
        <end position="506"/>
    </location>
</feature>
<feature type="signal peptide" evidence="2">
    <location>
        <begin position="1"/>
        <end position="28"/>
    </location>
</feature>
<feature type="transmembrane region" description="Helical" evidence="1">
    <location>
        <begin position="430"/>
        <end position="453"/>
    </location>
</feature>
<evidence type="ECO:0000256" key="1">
    <source>
        <dbReference type="SAM" id="Phobius"/>
    </source>
</evidence>
<keyword evidence="1" id="KW-0472">Membrane</keyword>
<dbReference type="EMBL" id="CP098502">
    <property type="protein sequence ID" value="UTI65730.1"/>
    <property type="molecule type" value="Genomic_DNA"/>
</dbReference>
<gene>
    <name evidence="3" type="ORF">NBH00_05830</name>
</gene>
<dbReference type="Proteomes" id="UP001056035">
    <property type="component" value="Chromosome"/>
</dbReference>
<reference evidence="3 4" key="1">
    <citation type="submission" date="2022-06" db="EMBL/GenBank/DDBJ databases">
        <title>Paraconexibacter antarcticus.</title>
        <authorList>
            <person name="Kim C.S."/>
        </authorList>
    </citation>
    <scope>NUCLEOTIDE SEQUENCE [LARGE SCALE GENOMIC DNA]</scope>
    <source>
        <strain evidence="3 4">02-257</strain>
    </source>
</reference>
<sequence length="668" mass="69302">MSRPRLAALLVALLGAIGALGLPASASAAPRVVLAFLPAAGTQPGTTGPPQTILDILGARKQLAIGLSSSVQGSYNREQALLDITQGTRTSSAAYKPRIPETLTFFTDGEGGATMLAWPEILRRAASAPAEIHPGTLASLVPGGVGYAGVDGKEQVEAIAAADRAGHVAAVSIGLAADLPARIAALLQDHRVVVAGLPEGDKGVKAMDALIAARPKDELLIVQQAPPPTTAPQLLRTGIAGLGATSGLTSQTTHQNGLIAGIDLLPTIFRHLHLKVPKDVKGQPIEAKGPRNAKNLSDFSQRLRVIGSRRFPALETMLAIWFAVLLVAGVLADRRGVRWAMRVGGLAWCWVLTVLLITGALAPSKTSELALISLLSFGLGIATDALVRWPRAIFVPCAATVVAYSLDLARGSDLIVRSLLGPNPRFGSRFYGLGNELEASLPVLLFVALAVLLQGRGRSRQGAITFGVTGLVFGGIVGSGRLGADVGGVLTVGAGTAVAVLCMIPGALTKRRLALAVAAPAAALVALAVLDVVTGGDSHFTRTILQADGSQALWDVFKRRYELAFNVLKRGLMPFATGIALLACVYGVRYRRRIYASIGDDAAWQAAMYGSLAAGVAGTLFNDSGPLLLLFSTFVLAVVSAYVRGEPGLDDRAVGTGQDIHVPTRDAG</sequence>
<feature type="transmembrane region" description="Helical" evidence="1">
    <location>
        <begin position="627"/>
        <end position="643"/>
    </location>
</feature>
<keyword evidence="1" id="KW-0812">Transmembrane</keyword>
<feature type="transmembrane region" description="Helical" evidence="1">
    <location>
        <begin position="513"/>
        <end position="533"/>
    </location>
</feature>
<feature type="transmembrane region" description="Helical" evidence="1">
    <location>
        <begin position="311"/>
        <end position="331"/>
    </location>
</feature>
<feature type="transmembrane region" description="Helical" evidence="1">
    <location>
        <begin position="343"/>
        <end position="363"/>
    </location>
</feature>
<dbReference type="RefSeq" id="WP_254572409.1">
    <property type="nucleotide sequence ID" value="NZ_CP098502.1"/>
</dbReference>
<evidence type="ECO:0000256" key="2">
    <source>
        <dbReference type="SAM" id="SignalP"/>
    </source>
</evidence>
<feature type="transmembrane region" description="Helical" evidence="1">
    <location>
        <begin position="571"/>
        <end position="590"/>
    </location>
</feature>
<feature type="chain" id="PRO_5046486519" evidence="2">
    <location>
        <begin position="29"/>
        <end position="668"/>
    </location>
</feature>
<feature type="transmembrane region" description="Helical" evidence="1">
    <location>
        <begin position="602"/>
        <end position="621"/>
    </location>
</feature>
<keyword evidence="4" id="KW-1185">Reference proteome</keyword>
<keyword evidence="1" id="KW-1133">Transmembrane helix</keyword>
<evidence type="ECO:0000313" key="3">
    <source>
        <dbReference type="EMBL" id="UTI65730.1"/>
    </source>
</evidence>